<dbReference type="EMBL" id="CP039339">
    <property type="protein sequence ID" value="QCX50851.1"/>
    <property type="molecule type" value="Genomic_DNA"/>
</dbReference>
<keyword evidence="2 3" id="KW-0663">Pyridoxal phosphate</keyword>
<evidence type="ECO:0000313" key="5">
    <source>
        <dbReference type="Proteomes" id="UP000310553"/>
    </source>
</evidence>
<evidence type="ECO:0000313" key="4">
    <source>
        <dbReference type="EMBL" id="QCX50851.1"/>
    </source>
</evidence>
<sequence>MMDVGDRYNESRRLLDRLRRYDALAAARPNIFWGDYAPTAGVPLFASRSEGAYLWDVDGHRYIDCALGYGSVVLGHGHPAVADAMRQAARLGGHSTLLNRWHAELAQRFVDMIPAAEMVAFLRTGSDAVSAAVRLARAITQRRVVLHWGLHGWHDWCAPGAQGILQANREHVFELRYNDPDHAAHLVSTHGPDLAAIVMMPYEIDPPAAGYLQFMQALARKAGALFILDEVRSGFRIALGGAQSYFGLEPDLSAFGKALGNGYCISALAGRACHMRHILKLGLTVTHYRSPDVMAAAVATLEALDRSDVPARLTALGERLMSGLDRAFEASGVPGRAVGFPATPFVRFDDPRPNVRDRMVRHFVNGMLAEGVLMFPAHHWFLCAAMTDADIDAIVTAAARVLAGLRGTIDPHAPSPSLMPSDRGHP</sequence>
<keyword evidence="4" id="KW-0808">Transferase</keyword>
<evidence type="ECO:0000256" key="3">
    <source>
        <dbReference type="RuleBase" id="RU003560"/>
    </source>
</evidence>
<dbReference type="SUPFAM" id="SSF53383">
    <property type="entry name" value="PLP-dependent transferases"/>
    <property type="match status" value="1"/>
</dbReference>
<evidence type="ECO:0000256" key="1">
    <source>
        <dbReference type="ARBA" id="ARBA00001933"/>
    </source>
</evidence>
<dbReference type="Pfam" id="PF00202">
    <property type="entry name" value="Aminotran_3"/>
    <property type="match status" value="1"/>
</dbReference>
<dbReference type="InterPro" id="IPR015421">
    <property type="entry name" value="PyrdxlP-dep_Trfase_major"/>
</dbReference>
<dbReference type="Gene3D" id="3.90.1150.10">
    <property type="entry name" value="Aspartate Aminotransferase, domain 1"/>
    <property type="match status" value="1"/>
</dbReference>
<comment type="similarity">
    <text evidence="3">Belongs to the class-III pyridoxal-phosphate-dependent aminotransferase family.</text>
</comment>
<dbReference type="GO" id="GO:0008483">
    <property type="term" value="F:transaminase activity"/>
    <property type="evidence" value="ECO:0007669"/>
    <property type="project" value="UniProtKB-KW"/>
</dbReference>
<accession>A0AA92IFK2</accession>
<dbReference type="GO" id="GO:0030170">
    <property type="term" value="F:pyridoxal phosphate binding"/>
    <property type="evidence" value="ECO:0007669"/>
    <property type="project" value="InterPro"/>
</dbReference>
<gene>
    <name evidence="4" type="ORF">E7Z57_09540</name>
</gene>
<keyword evidence="4" id="KW-0032">Aminotransferase</keyword>
<dbReference type="InterPro" id="IPR005814">
    <property type="entry name" value="Aminotrans_3"/>
</dbReference>
<reference evidence="4 5" key="1">
    <citation type="submission" date="2019-04" db="EMBL/GenBank/DDBJ databases">
        <title>Complete Genome of UW386 and Higher Quality Genome of UW700.</title>
        <authorList>
            <person name="Jacobs J."/>
            <person name="Perez A."/>
            <person name="Steidl O."/>
            <person name="Allen C."/>
        </authorList>
    </citation>
    <scope>NUCLEOTIDE SEQUENCE [LARGE SCALE GENOMIC DNA]</scope>
    <source>
        <strain evidence="4 5">UW386</strain>
    </source>
</reference>
<comment type="cofactor">
    <cofactor evidence="1">
        <name>pyridoxal 5'-phosphate</name>
        <dbReference type="ChEBI" id="CHEBI:597326"/>
    </cofactor>
</comment>
<dbReference type="PANTHER" id="PTHR43713:SF3">
    <property type="entry name" value="GLUTAMATE-1-SEMIALDEHYDE 2,1-AMINOMUTASE 1, CHLOROPLASTIC-RELATED"/>
    <property type="match status" value="1"/>
</dbReference>
<organism evidence="4 5">
    <name type="scientific">Ralstonia solanacearum</name>
    <name type="common">Pseudomonas solanacearum</name>
    <dbReference type="NCBI Taxonomy" id="305"/>
    <lineage>
        <taxon>Bacteria</taxon>
        <taxon>Pseudomonadati</taxon>
        <taxon>Pseudomonadota</taxon>
        <taxon>Betaproteobacteria</taxon>
        <taxon>Burkholderiales</taxon>
        <taxon>Burkholderiaceae</taxon>
        <taxon>Ralstonia</taxon>
        <taxon>Ralstonia solanacearum species complex</taxon>
    </lineage>
</organism>
<evidence type="ECO:0000256" key="2">
    <source>
        <dbReference type="ARBA" id="ARBA00022898"/>
    </source>
</evidence>
<protein>
    <submittedName>
        <fullName evidence="4">Aminotransferase class III-fold pyridoxal phosphate-dependent enzyme</fullName>
    </submittedName>
</protein>
<dbReference type="InterPro" id="IPR015424">
    <property type="entry name" value="PyrdxlP-dep_Trfase"/>
</dbReference>
<dbReference type="AlphaFoldDB" id="A0AA92IFK2"/>
<proteinExistence type="inferred from homology"/>
<name>A0AA92IFK2_RALSL</name>
<dbReference type="Gene3D" id="3.40.640.10">
    <property type="entry name" value="Type I PLP-dependent aspartate aminotransferase-like (Major domain)"/>
    <property type="match status" value="1"/>
</dbReference>
<dbReference type="PROSITE" id="PS00600">
    <property type="entry name" value="AA_TRANSFER_CLASS_3"/>
    <property type="match status" value="1"/>
</dbReference>
<dbReference type="PANTHER" id="PTHR43713">
    <property type="entry name" value="GLUTAMATE-1-SEMIALDEHYDE 2,1-AMINOMUTASE"/>
    <property type="match status" value="1"/>
</dbReference>
<dbReference type="Proteomes" id="UP000310553">
    <property type="component" value="Chromosome"/>
</dbReference>
<dbReference type="InterPro" id="IPR049704">
    <property type="entry name" value="Aminotrans_3_PPA_site"/>
</dbReference>
<dbReference type="InterPro" id="IPR015422">
    <property type="entry name" value="PyrdxlP-dep_Trfase_small"/>
</dbReference>